<evidence type="ECO:0000313" key="2">
    <source>
        <dbReference type="EMBL" id="MFC3711730.1"/>
    </source>
</evidence>
<dbReference type="InterPro" id="IPR009325">
    <property type="entry name" value="DUF983"/>
</dbReference>
<dbReference type="Proteomes" id="UP001595615">
    <property type="component" value="Unassembled WGS sequence"/>
</dbReference>
<name>A0ABV7X6H2_9SPHN</name>
<dbReference type="Pfam" id="PF06170">
    <property type="entry name" value="DUF983"/>
    <property type="match status" value="1"/>
</dbReference>
<feature type="transmembrane region" description="Helical" evidence="1">
    <location>
        <begin position="49"/>
        <end position="67"/>
    </location>
</feature>
<keyword evidence="1" id="KW-1133">Transmembrane helix</keyword>
<evidence type="ECO:0000256" key="1">
    <source>
        <dbReference type="SAM" id="Phobius"/>
    </source>
</evidence>
<comment type="caution">
    <text evidence="2">The sequence shown here is derived from an EMBL/GenBank/DDBJ whole genome shotgun (WGS) entry which is preliminary data.</text>
</comment>
<dbReference type="RefSeq" id="WP_380857229.1">
    <property type="nucleotide sequence ID" value="NZ_JBHRXV010000003.1"/>
</dbReference>
<gene>
    <name evidence="2" type="ORF">ACFOMD_04055</name>
</gene>
<organism evidence="2 3">
    <name type="scientific">Sphingoaurantiacus capsulatus</name>
    <dbReference type="NCBI Taxonomy" id="1771310"/>
    <lineage>
        <taxon>Bacteria</taxon>
        <taxon>Pseudomonadati</taxon>
        <taxon>Pseudomonadota</taxon>
        <taxon>Alphaproteobacteria</taxon>
        <taxon>Sphingomonadales</taxon>
        <taxon>Sphingosinicellaceae</taxon>
        <taxon>Sphingoaurantiacus</taxon>
    </lineage>
</organism>
<sequence>MTDPARAAARGVCPRCGRGPIYVGLLRFRENCPACGLDIAAFNVGDGPAAFLTLIIGGLVVGLALWLELALAPPWWGHALIWPPIIIVATIAALRVGKGVLLGLEYRHQAAESREGED</sequence>
<keyword evidence="3" id="KW-1185">Reference proteome</keyword>
<dbReference type="EMBL" id="JBHRXV010000003">
    <property type="protein sequence ID" value="MFC3711730.1"/>
    <property type="molecule type" value="Genomic_DNA"/>
</dbReference>
<feature type="transmembrane region" description="Helical" evidence="1">
    <location>
        <begin position="79"/>
        <end position="97"/>
    </location>
</feature>
<keyword evidence="1" id="KW-0812">Transmembrane</keyword>
<proteinExistence type="predicted"/>
<evidence type="ECO:0000313" key="3">
    <source>
        <dbReference type="Proteomes" id="UP001595615"/>
    </source>
</evidence>
<reference evidence="3" key="1">
    <citation type="journal article" date="2019" name="Int. J. Syst. Evol. Microbiol.">
        <title>The Global Catalogue of Microorganisms (GCM) 10K type strain sequencing project: providing services to taxonomists for standard genome sequencing and annotation.</title>
        <authorList>
            <consortium name="The Broad Institute Genomics Platform"/>
            <consortium name="The Broad Institute Genome Sequencing Center for Infectious Disease"/>
            <person name="Wu L."/>
            <person name="Ma J."/>
        </authorList>
    </citation>
    <scope>NUCLEOTIDE SEQUENCE [LARGE SCALE GENOMIC DNA]</scope>
    <source>
        <strain evidence="3">KCTC 42644</strain>
    </source>
</reference>
<protein>
    <submittedName>
        <fullName evidence="2">DUF983 domain-containing protein</fullName>
    </submittedName>
</protein>
<accession>A0ABV7X6H2</accession>
<keyword evidence="1" id="KW-0472">Membrane</keyword>